<dbReference type="InterPro" id="IPR036236">
    <property type="entry name" value="Znf_C2H2_sf"/>
</dbReference>
<keyword evidence="1" id="KW-0479">Metal-binding</keyword>
<dbReference type="GO" id="GO:0000981">
    <property type="term" value="F:DNA-binding transcription factor activity, RNA polymerase II-specific"/>
    <property type="evidence" value="ECO:0007669"/>
    <property type="project" value="TreeGrafter"/>
</dbReference>
<dbReference type="EMBL" id="AJWK01008204">
    <property type="status" value="NOT_ANNOTATED_CDS"/>
    <property type="molecule type" value="Genomic_DNA"/>
</dbReference>
<dbReference type="Gene3D" id="3.30.160.60">
    <property type="entry name" value="Classic Zinc Finger"/>
    <property type="match status" value="4"/>
</dbReference>
<proteinExistence type="predicted"/>
<protein>
    <recommendedName>
        <fullName evidence="6">C2H2-type domain-containing protein</fullName>
    </recommendedName>
</protein>
<feature type="domain" description="C2H2-type" evidence="6">
    <location>
        <begin position="140"/>
        <end position="168"/>
    </location>
</feature>
<dbReference type="Proteomes" id="UP000092461">
    <property type="component" value="Unassembled WGS sequence"/>
</dbReference>
<dbReference type="GO" id="GO:0005634">
    <property type="term" value="C:nucleus"/>
    <property type="evidence" value="ECO:0007669"/>
    <property type="project" value="TreeGrafter"/>
</dbReference>
<dbReference type="InterPro" id="IPR013087">
    <property type="entry name" value="Znf_C2H2_type"/>
</dbReference>
<feature type="domain" description="C2H2-type" evidence="6">
    <location>
        <begin position="111"/>
        <end position="138"/>
    </location>
</feature>
<evidence type="ECO:0000313" key="7">
    <source>
        <dbReference type="EnsemblMetazoa" id="LLOJ002502-PA"/>
    </source>
</evidence>
<dbReference type="VEuPathDB" id="VectorBase:LLOJ002502"/>
<dbReference type="SMART" id="SM00355">
    <property type="entry name" value="ZnF_C2H2"/>
    <property type="match status" value="7"/>
</dbReference>
<sequence length="398" mass="45677">MDFEKYKKDNILLNSIIVKEEYVVEENNTSIHFNPVEEDEEISFPDPPQLQPTMPIIKTEPTESLNQSHYPGNVSSATYPEEYFDRFEITIIPDPEEDASGTNFQDILGSRECSICFMKFNYMSHLMSHMQVHLENRPVNECDICGKIYKWKKDLNRHKRNQHTATSTLEATARIAGAVQSEAEPGPEAAFRGNLSTRTCNVKQEPEEPKMISQEAAADEKYECSVCFKIFRGVKGKESLRQHMRVHKRTKLYPCDSCGKVFKWKHDATRHSRQCKKDKKSTFPCSICGISCPSATILQQHTAVCGSIQKIEQKKYKCQICGKLLKNRACLRSHMTIHEESRPTFPCELCGQVFKWQKDMKRHYRKICKIKHEKATLSSDQTIVGGGDTKQLKDHATS</sequence>
<evidence type="ECO:0000256" key="2">
    <source>
        <dbReference type="ARBA" id="ARBA00022737"/>
    </source>
</evidence>
<evidence type="ECO:0000259" key="6">
    <source>
        <dbReference type="PROSITE" id="PS50157"/>
    </source>
</evidence>
<evidence type="ECO:0000256" key="1">
    <source>
        <dbReference type="ARBA" id="ARBA00022723"/>
    </source>
</evidence>
<dbReference type="PANTHER" id="PTHR24409:SF295">
    <property type="entry name" value="AZ2-RELATED"/>
    <property type="match status" value="1"/>
</dbReference>
<dbReference type="VEuPathDB" id="VectorBase:LLONM1_007729"/>
<evidence type="ECO:0000313" key="8">
    <source>
        <dbReference type="Proteomes" id="UP000092461"/>
    </source>
</evidence>
<feature type="domain" description="C2H2-type" evidence="6">
    <location>
        <begin position="253"/>
        <end position="281"/>
    </location>
</feature>
<dbReference type="Pfam" id="PF00096">
    <property type="entry name" value="zf-C2H2"/>
    <property type="match status" value="2"/>
</dbReference>
<dbReference type="EnsemblMetazoa" id="LLOJ002502-RA">
    <property type="protein sequence ID" value="LLOJ002502-PA"/>
    <property type="gene ID" value="LLOJ002502"/>
</dbReference>
<dbReference type="AlphaFoldDB" id="A0A1B0CDT2"/>
<evidence type="ECO:0000256" key="5">
    <source>
        <dbReference type="PROSITE-ProRule" id="PRU00042"/>
    </source>
</evidence>
<reference evidence="7" key="1">
    <citation type="submission" date="2020-05" db="UniProtKB">
        <authorList>
            <consortium name="EnsemblMetazoa"/>
        </authorList>
    </citation>
    <scope>IDENTIFICATION</scope>
    <source>
        <strain evidence="7">Jacobina</strain>
    </source>
</reference>
<keyword evidence="4" id="KW-0862">Zinc</keyword>
<name>A0A1B0CDT2_LUTLO</name>
<dbReference type="PANTHER" id="PTHR24409">
    <property type="entry name" value="ZINC FINGER PROTEIN 142"/>
    <property type="match status" value="1"/>
</dbReference>
<dbReference type="SUPFAM" id="SSF57667">
    <property type="entry name" value="beta-beta-alpha zinc fingers"/>
    <property type="match status" value="3"/>
</dbReference>
<dbReference type="PROSITE" id="PS50157">
    <property type="entry name" value="ZINC_FINGER_C2H2_2"/>
    <property type="match status" value="5"/>
</dbReference>
<dbReference type="Pfam" id="PF12874">
    <property type="entry name" value="zf-met"/>
    <property type="match status" value="1"/>
</dbReference>
<dbReference type="PROSITE" id="PS00028">
    <property type="entry name" value="ZINC_FINGER_C2H2_1"/>
    <property type="match status" value="3"/>
</dbReference>
<dbReference type="GO" id="GO:0000977">
    <property type="term" value="F:RNA polymerase II transcription regulatory region sequence-specific DNA binding"/>
    <property type="evidence" value="ECO:0007669"/>
    <property type="project" value="TreeGrafter"/>
</dbReference>
<keyword evidence="2" id="KW-0677">Repeat</keyword>
<evidence type="ECO:0000256" key="3">
    <source>
        <dbReference type="ARBA" id="ARBA00022771"/>
    </source>
</evidence>
<feature type="domain" description="C2H2-type" evidence="6">
    <location>
        <begin position="316"/>
        <end position="343"/>
    </location>
</feature>
<organism evidence="7 8">
    <name type="scientific">Lutzomyia longipalpis</name>
    <name type="common">Sand fly</name>
    <dbReference type="NCBI Taxonomy" id="7200"/>
    <lineage>
        <taxon>Eukaryota</taxon>
        <taxon>Metazoa</taxon>
        <taxon>Ecdysozoa</taxon>
        <taxon>Arthropoda</taxon>
        <taxon>Hexapoda</taxon>
        <taxon>Insecta</taxon>
        <taxon>Pterygota</taxon>
        <taxon>Neoptera</taxon>
        <taxon>Endopterygota</taxon>
        <taxon>Diptera</taxon>
        <taxon>Nematocera</taxon>
        <taxon>Psychodoidea</taxon>
        <taxon>Psychodidae</taxon>
        <taxon>Lutzomyia</taxon>
        <taxon>Lutzomyia</taxon>
    </lineage>
</organism>
<keyword evidence="8" id="KW-1185">Reference proteome</keyword>
<evidence type="ECO:0000256" key="4">
    <source>
        <dbReference type="ARBA" id="ARBA00022833"/>
    </source>
</evidence>
<keyword evidence="3 5" id="KW-0863">Zinc-finger</keyword>
<feature type="domain" description="C2H2-type" evidence="6">
    <location>
        <begin position="345"/>
        <end position="372"/>
    </location>
</feature>
<dbReference type="GO" id="GO:0008270">
    <property type="term" value="F:zinc ion binding"/>
    <property type="evidence" value="ECO:0007669"/>
    <property type="project" value="UniProtKB-KW"/>
</dbReference>
<accession>A0A1B0CDT2</accession>